<evidence type="ECO:0000313" key="2">
    <source>
        <dbReference type="Proteomes" id="UP000198765"/>
    </source>
</evidence>
<evidence type="ECO:0000313" key="1">
    <source>
        <dbReference type="EMBL" id="SBT46394.1"/>
    </source>
</evidence>
<keyword evidence="2" id="KW-1185">Reference proteome</keyword>
<accession>A0A1A8ZQJ8</accession>
<reference evidence="1 2" key="1">
    <citation type="submission" date="2016-06" db="EMBL/GenBank/DDBJ databases">
        <authorList>
            <person name="Kjaerup R.B."/>
            <person name="Dalgaard T.S."/>
            <person name="Juul-Madsen H.R."/>
        </authorList>
    </citation>
    <scope>NUCLEOTIDE SEQUENCE [LARGE SCALE GENOMIC DNA]</scope>
    <source>
        <strain evidence="1 2">DSM 45248</strain>
    </source>
</reference>
<dbReference type="RefSeq" id="WP_091195028.1">
    <property type="nucleotide sequence ID" value="NZ_LT594324.1"/>
</dbReference>
<protein>
    <submittedName>
        <fullName evidence="1">Uncharacterized protein</fullName>
    </submittedName>
</protein>
<proteinExistence type="predicted"/>
<dbReference type="Proteomes" id="UP000198765">
    <property type="component" value="Chromosome I"/>
</dbReference>
<name>A0A1A8ZQJ8_9ACTN</name>
<dbReference type="EMBL" id="LT594324">
    <property type="protein sequence ID" value="SBT46394.1"/>
    <property type="molecule type" value="Genomic_DNA"/>
</dbReference>
<dbReference type="PATRIC" id="fig|299146.4.peg.2692"/>
<dbReference type="OrthoDB" id="3387960at2"/>
<gene>
    <name evidence="1" type="ORF">GA0070621_2598</name>
</gene>
<organism evidence="1 2">
    <name type="scientific">Micromonospora narathiwatensis</name>
    <dbReference type="NCBI Taxonomy" id="299146"/>
    <lineage>
        <taxon>Bacteria</taxon>
        <taxon>Bacillati</taxon>
        <taxon>Actinomycetota</taxon>
        <taxon>Actinomycetes</taxon>
        <taxon>Micromonosporales</taxon>
        <taxon>Micromonosporaceae</taxon>
        <taxon>Micromonospora</taxon>
    </lineage>
</organism>
<sequence length="134" mass="15160">MAGERMRMPKRKMFVAGAVVAVLLICVFATVTAVRRGQEQELSVNSYNTSGDPRLLYARVEVHPDFAIVRSDADYEDDRVILHVTARQPTLWWSGDDHAEVRWVRVRLEQPLGDRHVVDAVTGNPVSPPRIARQ</sequence>
<dbReference type="AlphaFoldDB" id="A0A1A8ZQJ8"/>